<feature type="signal peptide" evidence="1">
    <location>
        <begin position="1"/>
        <end position="16"/>
    </location>
</feature>
<reference evidence="2 3" key="1">
    <citation type="submission" date="2020-08" db="EMBL/GenBank/DDBJ databases">
        <authorList>
            <person name="Hejnol A."/>
        </authorList>
    </citation>
    <scope>NUCLEOTIDE SEQUENCE [LARGE SCALE GENOMIC DNA]</scope>
</reference>
<comment type="caution">
    <text evidence="2">The sequence shown here is derived from an EMBL/GenBank/DDBJ whole genome shotgun (WGS) entry which is preliminary data.</text>
</comment>
<evidence type="ECO:0000313" key="2">
    <source>
        <dbReference type="EMBL" id="CAD5121751.1"/>
    </source>
</evidence>
<sequence>MKFLIFAIILTVSVECNKDEINKIFEQAPKECKDGATLQTVSACVGDIQTLKNCSDQKPSEALCKLVNNLWDCMRNGIKQSKIGHLCAPKISAFAKTIATGVQPNCTLDNGYKKECSQLNITLEDIYVWVSGECIDKKKNTTCYDVTMPVENRQPVPSCGVKETMKVETCNDPSGAGRLIQSLELGIILVFILKLLI</sequence>
<gene>
    <name evidence="2" type="ORF">DGYR_LOCUS9662</name>
</gene>
<organism evidence="2 3">
    <name type="scientific">Dimorphilus gyrociliatus</name>
    <dbReference type="NCBI Taxonomy" id="2664684"/>
    <lineage>
        <taxon>Eukaryota</taxon>
        <taxon>Metazoa</taxon>
        <taxon>Spiralia</taxon>
        <taxon>Lophotrochozoa</taxon>
        <taxon>Annelida</taxon>
        <taxon>Polychaeta</taxon>
        <taxon>Polychaeta incertae sedis</taxon>
        <taxon>Dinophilidae</taxon>
        <taxon>Dimorphilus</taxon>
    </lineage>
</organism>
<feature type="chain" id="PRO_5029903026" evidence="1">
    <location>
        <begin position="17"/>
        <end position="197"/>
    </location>
</feature>
<protein>
    <submittedName>
        <fullName evidence="2">DgyrCDS10228</fullName>
    </submittedName>
</protein>
<dbReference type="EMBL" id="CAJFCJ010000015">
    <property type="protein sequence ID" value="CAD5121751.1"/>
    <property type="molecule type" value="Genomic_DNA"/>
</dbReference>
<keyword evidence="1" id="KW-0732">Signal</keyword>
<evidence type="ECO:0000256" key="1">
    <source>
        <dbReference type="SAM" id="SignalP"/>
    </source>
</evidence>
<dbReference type="Proteomes" id="UP000549394">
    <property type="component" value="Unassembled WGS sequence"/>
</dbReference>
<keyword evidence="3" id="KW-1185">Reference proteome</keyword>
<evidence type="ECO:0000313" key="3">
    <source>
        <dbReference type="Proteomes" id="UP000549394"/>
    </source>
</evidence>
<dbReference type="AlphaFoldDB" id="A0A7I8VZT1"/>
<proteinExistence type="predicted"/>
<accession>A0A7I8VZT1</accession>
<name>A0A7I8VZT1_9ANNE</name>